<dbReference type="Gene3D" id="3.40.50.300">
    <property type="entry name" value="P-loop containing nucleotide triphosphate hydrolases"/>
    <property type="match status" value="1"/>
</dbReference>
<dbReference type="GO" id="GO:0005524">
    <property type="term" value="F:ATP binding"/>
    <property type="evidence" value="ECO:0007669"/>
    <property type="project" value="UniProtKB-KW"/>
</dbReference>
<evidence type="ECO:0000256" key="1">
    <source>
        <dbReference type="ARBA" id="ARBA00005417"/>
    </source>
</evidence>
<evidence type="ECO:0000313" key="4">
    <source>
        <dbReference type="EMBL" id="MBU3803230.1"/>
    </source>
</evidence>
<dbReference type="PROSITE" id="PS00211">
    <property type="entry name" value="ABC_TRANSPORTER_1"/>
    <property type="match status" value="1"/>
</dbReference>
<dbReference type="AlphaFoldDB" id="A0A9E2K9P7"/>
<name>A0A9E2K9P7_9FIRM</name>
<dbReference type="SUPFAM" id="SSF52540">
    <property type="entry name" value="P-loop containing nucleoside triphosphate hydrolases"/>
    <property type="match status" value="1"/>
</dbReference>
<accession>A0A9E2K9P7</accession>
<keyword evidence="4" id="KW-0547">Nucleotide-binding</keyword>
<dbReference type="PANTHER" id="PTHR43166:SF4">
    <property type="entry name" value="PHOSPHONATES IMPORT ATP-BINDING PROTEIN PHNC"/>
    <property type="match status" value="1"/>
</dbReference>
<evidence type="ECO:0000313" key="5">
    <source>
        <dbReference type="Proteomes" id="UP000824229"/>
    </source>
</evidence>
<dbReference type="Proteomes" id="UP000824229">
    <property type="component" value="Unassembled WGS sequence"/>
</dbReference>
<dbReference type="PANTHER" id="PTHR43166">
    <property type="entry name" value="AMINO ACID IMPORT ATP-BINDING PROTEIN"/>
    <property type="match status" value="1"/>
</dbReference>
<gene>
    <name evidence="4" type="ORF">H9872_00535</name>
</gene>
<evidence type="ECO:0000256" key="2">
    <source>
        <dbReference type="ARBA" id="ARBA00022448"/>
    </source>
</evidence>
<reference evidence="4" key="1">
    <citation type="journal article" date="2021" name="PeerJ">
        <title>Extensive microbial diversity within the chicken gut microbiome revealed by metagenomics and culture.</title>
        <authorList>
            <person name="Gilroy R."/>
            <person name="Ravi A."/>
            <person name="Getino M."/>
            <person name="Pursley I."/>
            <person name="Horton D.L."/>
            <person name="Alikhan N.F."/>
            <person name="Baker D."/>
            <person name="Gharbi K."/>
            <person name="Hall N."/>
            <person name="Watson M."/>
            <person name="Adriaenssens E.M."/>
            <person name="Foster-Nyarko E."/>
            <person name="Jarju S."/>
            <person name="Secka A."/>
            <person name="Antonio M."/>
            <person name="Oren A."/>
            <person name="Chaudhuri R.R."/>
            <person name="La Ragione R."/>
            <person name="Hildebrand F."/>
            <person name="Pallen M.J."/>
        </authorList>
    </citation>
    <scope>NUCLEOTIDE SEQUENCE</scope>
    <source>
        <strain evidence="4">B5-657</strain>
    </source>
</reference>
<dbReference type="InterPro" id="IPR003439">
    <property type="entry name" value="ABC_transporter-like_ATP-bd"/>
</dbReference>
<dbReference type="EMBL" id="JAHLFQ010000011">
    <property type="protein sequence ID" value="MBU3803230.1"/>
    <property type="molecule type" value="Genomic_DNA"/>
</dbReference>
<dbReference type="InterPro" id="IPR017871">
    <property type="entry name" value="ABC_transporter-like_CS"/>
</dbReference>
<dbReference type="InterPro" id="IPR050086">
    <property type="entry name" value="MetN_ABC_transporter-like"/>
</dbReference>
<reference evidence="4" key="2">
    <citation type="submission" date="2021-04" db="EMBL/GenBank/DDBJ databases">
        <authorList>
            <person name="Gilroy R."/>
        </authorList>
    </citation>
    <scope>NUCLEOTIDE SEQUENCE</scope>
    <source>
        <strain evidence="4">B5-657</strain>
    </source>
</reference>
<keyword evidence="2" id="KW-0813">Transport</keyword>
<dbReference type="GO" id="GO:0016887">
    <property type="term" value="F:ATP hydrolysis activity"/>
    <property type="evidence" value="ECO:0007669"/>
    <property type="project" value="InterPro"/>
</dbReference>
<feature type="non-terminal residue" evidence="4">
    <location>
        <position position="1"/>
    </location>
</feature>
<evidence type="ECO:0000259" key="3">
    <source>
        <dbReference type="Pfam" id="PF00005"/>
    </source>
</evidence>
<dbReference type="Pfam" id="PF00005">
    <property type="entry name" value="ABC_tran"/>
    <property type="match status" value="1"/>
</dbReference>
<comment type="similarity">
    <text evidence="1">Belongs to the ABC transporter superfamily.</text>
</comment>
<feature type="domain" description="ABC transporter" evidence="3">
    <location>
        <begin position="2"/>
        <end position="80"/>
    </location>
</feature>
<keyword evidence="4" id="KW-0067">ATP-binding</keyword>
<organism evidence="4 5">
    <name type="scientific">Candidatus Cellulosilyticum pullistercoris</name>
    <dbReference type="NCBI Taxonomy" id="2838521"/>
    <lineage>
        <taxon>Bacteria</taxon>
        <taxon>Bacillati</taxon>
        <taxon>Bacillota</taxon>
        <taxon>Clostridia</taxon>
        <taxon>Lachnospirales</taxon>
        <taxon>Cellulosilyticaceae</taxon>
        <taxon>Cellulosilyticum</taxon>
    </lineage>
</organism>
<comment type="caution">
    <text evidence="4">The sequence shown here is derived from an EMBL/GenBank/DDBJ whole genome shotgun (WGS) entry which is preliminary data.</text>
</comment>
<dbReference type="InterPro" id="IPR027417">
    <property type="entry name" value="P-loop_NTPase"/>
</dbReference>
<protein>
    <submittedName>
        <fullName evidence="4">ATP-binding cassette domain-containing protein</fullName>
    </submittedName>
</protein>
<sequence>FNLFPHKSVMENLIEAPIRVLKEKPEEARKKAMDILNFLELGDKAQNYPYELSGGQKQRVAIGRALALKPKLMCFDEPTSALDPALTGEVTKLIKSLSGEGMAMLIITHDMEFAKMVADRIVSMDKGIILEEHIYDRAQA</sequence>
<proteinExistence type="inferred from homology"/>